<dbReference type="AlphaFoldDB" id="A0A844HPG2"/>
<dbReference type="Proteomes" id="UP000449846">
    <property type="component" value="Unassembled WGS sequence"/>
</dbReference>
<reference evidence="1 2" key="1">
    <citation type="submission" date="2019-11" db="EMBL/GenBank/DDBJ databases">
        <authorList>
            <person name="Dong K."/>
        </authorList>
    </citation>
    <scope>NUCLEOTIDE SEQUENCE [LARGE SCALE GENOMIC DNA]</scope>
    <source>
        <strain evidence="1 2">NBRC 112902</strain>
    </source>
</reference>
<dbReference type="EMBL" id="WMIG01000019">
    <property type="protein sequence ID" value="MTH61746.1"/>
    <property type="molecule type" value="Genomic_DNA"/>
</dbReference>
<protein>
    <submittedName>
        <fullName evidence="1">Uncharacterized protein</fullName>
    </submittedName>
</protein>
<name>A0A844HPG2_9RHOB</name>
<dbReference type="GO" id="GO:0003677">
    <property type="term" value="F:DNA binding"/>
    <property type="evidence" value="ECO:0007669"/>
    <property type="project" value="InterPro"/>
</dbReference>
<evidence type="ECO:0000313" key="1">
    <source>
        <dbReference type="EMBL" id="MTH61746.1"/>
    </source>
</evidence>
<gene>
    <name evidence="1" type="ORF">GL300_21310</name>
</gene>
<keyword evidence="2" id="KW-1185">Reference proteome</keyword>
<organism evidence="1 2">
    <name type="scientific">Paracoccus litorisediminis</name>
    <dbReference type="NCBI Taxonomy" id="2006130"/>
    <lineage>
        <taxon>Bacteria</taxon>
        <taxon>Pseudomonadati</taxon>
        <taxon>Pseudomonadota</taxon>
        <taxon>Alphaproteobacteria</taxon>
        <taxon>Rhodobacterales</taxon>
        <taxon>Paracoccaceae</taxon>
        <taxon>Paracoccus</taxon>
    </lineage>
</organism>
<proteinExistence type="predicted"/>
<dbReference type="SUPFAM" id="SSF57783">
    <property type="entry name" value="Zinc beta-ribbon"/>
    <property type="match status" value="1"/>
</dbReference>
<dbReference type="GO" id="GO:0008270">
    <property type="term" value="F:zinc ion binding"/>
    <property type="evidence" value="ECO:0007669"/>
    <property type="project" value="InterPro"/>
</dbReference>
<comment type="caution">
    <text evidence="1">The sequence shown here is derived from an EMBL/GenBank/DDBJ whole genome shotgun (WGS) entry which is preliminary data.</text>
</comment>
<sequence length="94" mass="10179">MFCAVNAAARGQIRALAERWLATTRMSGVNLMALNPTRADRRIGSFSINTRTGLWADFATGDKGGDIVSFYAYLQGVSQIEAARELAKILGVRA</sequence>
<dbReference type="GO" id="GO:0006260">
    <property type="term" value="P:DNA replication"/>
    <property type="evidence" value="ECO:0007669"/>
    <property type="project" value="InterPro"/>
</dbReference>
<dbReference type="InterPro" id="IPR036977">
    <property type="entry name" value="DNA_primase_Znf_CHC2"/>
</dbReference>
<accession>A0A844HPG2</accession>
<evidence type="ECO:0000313" key="2">
    <source>
        <dbReference type="Proteomes" id="UP000449846"/>
    </source>
</evidence>
<dbReference type="Gene3D" id="3.90.580.10">
    <property type="entry name" value="Zinc finger, CHC2-type domain"/>
    <property type="match status" value="1"/>
</dbReference>